<feature type="transmembrane region" description="Helical" evidence="18">
    <location>
        <begin position="1070"/>
        <end position="1097"/>
    </location>
</feature>
<dbReference type="Gene3D" id="1.25.40.610">
    <property type="match status" value="1"/>
</dbReference>
<dbReference type="FunFam" id="1.25.40.610:FF:000002">
    <property type="entry name" value="Adhesion G protein-coupled receptor B2"/>
    <property type="match status" value="1"/>
</dbReference>
<evidence type="ECO:0000259" key="19">
    <source>
        <dbReference type="PROSITE" id="PS50221"/>
    </source>
</evidence>
<dbReference type="PRINTS" id="PR01694">
    <property type="entry name" value="BAIPRECURSOR"/>
</dbReference>
<feature type="region of interest" description="Disordered" evidence="17">
    <location>
        <begin position="1492"/>
        <end position="1560"/>
    </location>
</feature>
<evidence type="ECO:0000256" key="17">
    <source>
        <dbReference type="SAM" id="MobiDB-lite"/>
    </source>
</evidence>
<feature type="region of interest" description="Disordered" evidence="17">
    <location>
        <begin position="760"/>
        <end position="798"/>
    </location>
</feature>
<name>A0A8B8UBG7_CAMFR</name>
<dbReference type="PRINTS" id="PR00249">
    <property type="entry name" value="GPCRSECRETIN"/>
</dbReference>
<dbReference type="GO" id="GO:0016525">
    <property type="term" value="P:negative regulation of angiogenesis"/>
    <property type="evidence" value="ECO:0007669"/>
    <property type="project" value="InterPro"/>
</dbReference>
<evidence type="ECO:0000256" key="3">
    <source>
        <dbReference type="ARBA" id="ARBA00007343"/>
    </source>
</evidence>
<evidence type="ECO:0000256" key="1">
    <source>
        <dbReference type="ARBA" id="ARBA00004613"/>
    </source>
</evidence>
<comment type="subcellular location">
    <subcellularLocation>
        <location evidence="2">Cell membrane</location>
        <topology evidence="2">Multi-pass membrane protein</topology>
    </subcellularLocation>
    <subcellularLocation>
        <location evidence="1">Secreted</location>
    </subcellularLocation>
</comment>
<evidence type="ECO:0000256" key="10">
    <source>
        <dbReference type="ARBA" id="ARBA00022989"/>
    </source>
</evidence>
<dbReference type="GeneID" id="102504129"/>
<feature type="region of interest" description="Disordered" evidence="17">
    <location>
        <begin position="1352"/>
        <end position="1381"/>
    </location>
</feature>
<evidence type="ECO:0000256" key="11">
    <source>
        <dbReference type="ARBA" id="ARBA00023040"/>
    </source>
</evidence>
<dbReference type="Proteomes" id="UP000694856">
    <property type="component" value="Chromosome 13"/>
</dbReference>
<dbReference type="Pfam" id="PF16489">
    <property type="entry name" value="GAIN"/>
    <property type="match status" value="1"/>
</dbReference>
<keyword evidence="5" id="KW-0964">Secreted</keyword>
<dbReference type="Gene3D" id="4.10.1240.10">
    <property type="entry name" value="GPCR, family 2, extracellular hormone receptor domain"/>
    <property type="match status" value="1"/>
</dbReference>
<feature type="transmembrane region" description="Helical" evidence="18">
    <location>
        <begin position="996"/>
        <end position="1020"/>
    </location>
</feature>
<feature type="transmembrane region" description="Helical" evidence="18">
    <location>
        <begin position="1175"/>
        <end position="1195"/>
    </location>
</feature>
<keyword evidence="16" id="KW-0807">Transducer</keyword>
<dbReference type="Gene3D" id="2.20.100.10">
    <property type="entry name" value="Thrombospondin type-1 (TSP1) repeat"/>
    <property type="match status" value="3"/>
</dbReference>
<evidence type="ECO:0000256" key="14">
    <source>
        <dbReference type="ARBA" id="ARBA00023170"/>
    </source>
</evidence>
<feature type="transmembrane region" description="Helical" evidence="18">
    <location>
        <begin position="930"/>
        <end position="951"/>
    </location>
</feature>
<dbReference type="PROSITE" id="PS50221">
    <property type="entry name" value="GAIN_B"/>
    <property type="match status" value="1"/>
</dbReference>
<feature type="transmembrane region" description="Helical" evidence="18">
    <location>
        <begin position="963"/>
        <end position="984"/>
    </location>
</feature>
<dbReference type="InterPro" id="IPR001879">
    <property type="entry name" value="GPCR_2_extracellular_dom"/>
</dbReference>
<dbReference type="GO" id="GO:0005886">
    <property type="term" value="C:plasma membrane"/>
    <property type="evidence" value="ECO:0007669"/>
    <property type="project" value="UniProtKB-SubCell"/>
</dbReference>
<dbReference type="PROSITE" id="PS50227">
    <property type="entry name" value="G_PROTEIN_RECEP_F2_3"/>
    <property type="match status" value="1"/>
</dbReference>
<dbReference type="Pfam" id="PF02793">
    <property type="entry name" value="HRM"/>
    <property type="match status" value="1"/>
</dbReference>
<evidence type="ECO:0000256" key="5">
    <source>
        <dbReference type="ARBA" id="ARBA00022525"/>
    </source>
</evidence>
<keyword evidence="6" id="KW-0597">Phosphoprotein</keyword>
<dbReference type="Pfam" id="PF00002">
    <property type="entry name" value="7tm_2"/>
    <property type="match status" value="1"/>
</dbReference>
<dbReference type="InterPro" id="IPR032471">
    <property type="entry name" value="AGRL2-4_GAIN_subdom_A"/>
</dbReference>
<keyword evidence="22" id="KW-1185">Reference proteome</keyword>
<evidence type="ECO:0000313" key="22">
    <source>
        <dbReference type="Proteomes" id="UP000694856"/>
    </source>
</evidence>
<protein>
    <submittedName>
        <fullName evidence="23">Adhesion G protein-coupled receptor B2 isoform X11</fullName>
    </submittedName>
</protein>
<evidence type="ECO:0000256" key="6">
    <source>
        <dbReference type="ARBA" id="ARBA00022553"/>
    </source>
</evidence>
<keyword evidence="12 18" id="KW-0472">Membrane</keyword>
<gene>
    <name evidence="23" type="primary">ADGRB2</name>
</gene>
<feature type="compositionally biased region" description="Basic and acidic residues" evidence="17">
    <location>
        <begin position="1366"/>
        <end position="1376"/>
    </location>
</feature>
<dbReference type="FunFam" id="2.20.100.10:FF:000012">
    <property type="entry name" value="Adhesion G protein-coupled receptor B2"/>
    <property type="match status" value="1"/>
</dbReference>
<keyword evidence="15" id="KW-0325">Glycoprotein</keyword>
<feature type="compositionally biased region" description="Polar residues" evidence="17">
    <location>
        <begin position="1518"/>
        <end position="1527"/>
    </location>
</feature>
<evidence type="ECO:0000256" key="2">
    <source>
        <dbReference type="ARBA" id="ARBA00004651"/>
    </source>
</evidence>
<feature type="compositionally biased region" description="Low complexity" evidence="17">
    <location>
        <begin position="760"/>
        <end position="779"/>
    </location>
</feature>
<dbReference type="Gene3D" id="1.20.1070.10">
    <property type="entry name" value="Rhodopsin 7-helix transmembrane proteins"/>
    <property type="match status" value="1"/>
</dbReference>
<evidence type="ECO:0000256" key="4">
    <source>
        <dbReference type="ARBA" id="ARBA00022475"/>
    </source>
</evidence>
<dbReference type="CDD" id="cd15988">
    <property type="entry name" value="7tmB2_BAI2"/>
    <property type="match status" value="1"/>
</dbReference>
<dbReference type="SMART" id="SM00008">
    <property type="entry name" value="HormR"/>
    <property type="match status" value="1"/>
</dbReference>
<evidence type="ECO:0000256" key="12">
    <source>
        <dbReference type="ARBA" id="ARBA00023136"/>
    </source>
</evidence>
<keyword evidence="7 18" id="KW-0812">Transmembrane</keyword>
<dbReference type="InterPro" id="IPR036445">
    <property type="entry name" value="GPCR_2_extracell_dom_sf"/>
</dbReference>
<dbReference type="RefSeq" id="XP_032351673.1">
    <property type="nucleotide sequence ID" value="XM_032495782.1"/>
</dbReference>
<keyword evidence="4" id="KW-1003">Cell membrane</keyword>
<dbReference type="GO" id="GO:0004930">
    <property type="term" value="F:G protein-coupled receptor activity"/>
    <property type="evidence" value="ECO:0007669"/>
    <property type="project" value="UniProtKB-KW"/>
</dbReference>
<dbReference type="FunFam" id="4.10.1240.10:FF:000002">
    <property type="entry name" value="Adhesion G protein-coupled receptor B2"/>
    <property type="match status" value="1"/>
</dbReference>
<dbReference type="CTD" id="576"/>
<dbReference type="PROSITE" id="PS50092">
    <property type="entry name" value="TSP1"/>
    <property type="match status" value="3"/>
</dbReference>
<evidence type="ECO:0000256" key="18">
    <source>
        <dbReference type="SAM" id="Phobius"/>
    </source>
</evidence>
<dbReference type="InterPro" id="IPR008077">
    <property type="entry name" value="GPCR_2_brain_angio_inhib"/>
</dbReference>
<dbReference type="FunFam" id="2.20.100.10:FF:000003">
    <property type="entry name" value="Adhesion G protein-coupled receptor B2"/>
    <property type="match status" value="1"/>
</dbReference>
<dbReference type="InterPro" id="IPR036383">
    <property type="entry name" value="TSP1_rpt_sf"/>
</dbReference>
<dbReference type="SMART" id="SM00209">
    <property type="entry name" value="TSP1"/>
    <property type="match status" value="3"/>
</dbReference>
<evidence type="ECO:0000256" key="16">
    <source>
        <dbReference type="ARBA" id="ARBA00023224"/>
    </source>
</evidence>
<dbReference type="Pfam" id="PF00090">
    <property type="entry name" value="TSP_1"/>
    <property type="match status" value="3"/>
</dbReference>
<comment type="similarity">
    <text evidence="3">Belongs to the G-protein coupled receptor 2 family. Adhesion G-protein coupled receptor (ADGR) subfamily.</text>
</comment>
<feature type="compositionally biased region" description="Acidic residues" evidence="17">
    <location>
        <begin position="1550"/>
        <end position="1560"/>
    </location>
</feature>
<feature type="transmembrane region" description="Helical" evidence="18">
    <location>
        <begin position="1148"/>
        <end position="1168"/>
    </location>
</feature>
<keyword evidence="8" id="KW-0732">Signal</keyword>
<evidence type="ECO:0000256" key="15">
    <source>
        <dbReference type="ARBA" id="ARBA00023180"/>
    </source>
</evidence>
<dbReference type="InterPro" id="IPR051867">
    <property type="entry name" value="Angio_Inhib/Adhesion_GPCR"/>
</dbReference>
<keyword evidence="9" id="KW-0677">Repeat</keyword>
<evidence type="ECO:0000256" key="7">
    <source>
        <dbReference type="ARBA" id="ARBA00022692"/>
    </source>
</evidence>
<dbReference type="InterPro" id="IPR000203">
    <property type="entry name" value="GPS"/>
</dbReference>
<dbReference type="GO" id="GO:0007166">
    <property type="term" value="P:cell surface receptor signaling pathway"/>
    <property type="evidence" value="ECO:0007669"/>
    <property type="project" value="InterPro"/>
</dbReference>
<accession>A0A8B8UBG7</accession>
<sequence>MEGVRPLGCQSSSRGGSLRTLPPRLVLGQGTRRPRVGGPWPCIGLGLTAQREPRRQRGKGHRMTPACPLLLSVILSLHLAAAFDPAPSACSALASGVLYGAFSLQDLFPTIASGCSWTLENPDPTKYSLYLRFNRQEQVCAHFAPRLLPLDHYLVNFTCLRPSPEEAVTQAESELGRPEEEEEAAGLELCGGSGPFTFLHFDKNFVQLCLSAEPSEAPRLLAPAALAFRFVEVLLINNNNSSQFTCGVLCRWSEECGRAAGRACGFAQPGCSCPGEAGAGPATTTPPGPPAAHTLSNALVPGGPAPPAEADLHSGSSNDLFTTEMRYGEEPEEEPKVKTQWPRSADEPGLYMAQTVHGVWEEWGSWSLCSRSCGRGSRSRMRTCVPPQHGGKACEGPELQTKLCSMAACPVEGQWLEWGPWGPCSTSCANGTQQRSRKCSVAGPAWATCTGALTDTRECGNLECPATDGKWGPWNAWSLCSKTCDTGWQRRFRMCQATGAQGYPCEGTGEEVKPCSEKRCPAFHEMCRDEYVMLMTWKKAAAGEIIYNKCPPNASGSASRRCLLSAQGVAYWGLPSFARCISHEYRYLYLSLREHLAKGQRMLAGEGMSQVVRSLQELLARRTYYSGDLLFSVDILRNVTDTFKRATYVPSADDVQRFFQVVSFMVDAENKDKWDDAQQVSPGSVHLLRVVEDFIHLVGDALKAFQSSLIVTDNLVISIQREPISAVSSDITFPMRGRRGMKDWVRHSEDRLFLPKEVLSLSSPGKPASSGAAGSPSRGRGPGTVPPGPGHSHQRLLPVDPDESSSYFVIGAVLYRTLGLILPPPRPPLAVTSRVMTVTVRPPTQPPAEPLITVELSYIINGTTDPHCASWDYSRADASSGDWDTESCQTLETQAAHTRCQCQHLSTFAVLAQPPKDLTLELAGSPSVPLVIGCAVSCMALLTLLAIYAAFWRFIKSERSIILLNFCLSILASNILILVGQSRVLSKGVCTMTAAFLHFFFLSSFCWVLTEAWQSYLAVIGRMRTRLVRKRFLCLGWGLPALVVAVSVGFTRTKGYGTSSYCWLSLEGGLLYAFVGPAAVIVLVNMLIGIIVFNKLMARDGISDKSKKQRAGSERCPWASLLLPCSACGAVPSPLLSSASARNAMASLWSSCVVLPLLALTWMSAVLAMTDRRSVLFQALFAVFNSAQGFVITAVHCFLRREVQDVVKCQMGVCRADESEDSPDSCKNGQLQILSDFEKDVDLACQTVLFKEVNTCNPSTITGTLSRLSLDEDEEPKSCLMGPEGSLSFSPLPGNILVPMAASPGLGEPPPPQEANPVYMCGEGGLRQLDLTWLRPTEPGSEGDYMVLPRRTLSLQPGGGGGGGEDPPRARPEGTPRRAAKALAHTEAYPSFLSVDHSSMGLGPAYGSLQNPYGMTFQPPPPTPSARQVPEPGERSRTMPRTVPGSTMKLGSLERKKLRYSDLDFEKVMHTRKRHSELYHELNQKFHTFDRYHSQSTAKEKPSPGERPGLSQQRRHQSWSTFKSMTLGSLPPKPRERLALHRAAAWEPTEPPDGDFQTEV</sequence>
<proteinExistence type="inferred from homology"/>
<evidence type="ECO:0000256" key="8">
    <source>
        <dbReference type="ARBA" id="ARBA00022729"/>
    </source>
</evidence>
<feature type="region of interest" description="Disordered" evidence="17">
    <location>
        <begin position="1"/>
        <end position="33"/>
    </location>
</feature>
<dbReference type="InterPro" id="IPR046338">
    <property type="entry name" value="GAIN_dom_sf"/>
</dbReference>
<feature type="region of interest" description="Disordered" evidence="17">
    <location>
        <begin position="278"/>
        <end position="319"/>
    </location>
</feature>
<keyword evidence="10 18" id="KW-1133">Transmembrane helix</keyword>
<feature type="domain" description="G-protein coupled receptors family 2 profile 1" evidence="20">
    <location>
        <begin position="514"/>
        <end position="584"/>
    </location>
</feature>
<dbReference type="SMART" id="SM00303">
    <property type="entry name" value="GPS"/>
    <property type="match status" value="1"/>
</dbReference>
<dbReference type="Gene3D" id="2.60.220.50">
    <property type="match status" value="1"/>
</dbReference>
<dbReference type="SUPFAM" id="SSF82895">
    <property type="entry name" value="TSP-1 type 1 repeat"/>
    <property type="match status" value="3"/>
</dbReference>
<keyword evidence="11" id="KW-0297">G-protein coupled receptor</keyword>
<dbReference type="SUPFAM" id="SSF81321">
    <property type="entry name" value="Family A G protein-coupled receptor-like"/>
    <property type="match status" value="1"/>
</dbReference>
<dbReference type="InterPro" id="IPR000832">
    <property type="entry name" value="GPCR_2_secretin-like"/>
</dbReference>
<dbReference type="PANTHER" id="PTHR10239:SF32">
    <property type="entry name" value="ADHESION G PROTEIN-COUPLED RECEPTOR B2"/>
    <property type="match status" value="1"/>
</dbReference>
<evidence type="ECO:0000259" key="20">
    <source>
        <dbReference type="PROSITE" id="PS50227"/>
    </source>
</evidence>
<feature type="domain" description="GAIN-B" evidence="19">
    <location>
        <begin position="750"/>
        <end position="918"/>
    </location>
</feature>
<dbReference type="GO" id="GO:0005576">
    <property type="term" value="C:extracellular region"/>
    <property type="evidence" value="ECO:0007669"/>
    <property type="project" value="UniProtKB-SubCell"/>
</dbReference>
<feature type="transmembrane region" description="Helical" evidence="18">
    <location>
        <begin position="1032"/>
        <end position="1050"/>
    </location>
</feature>
<feature type="region of interest" description="Disordered" evidence="17">
    <location>
        <begin position="1415"/>
        <end position="1447"/>
    </location>
</feature>
<evidence type="ECO:0000259" key="21">
    <source>
        <dbReference type="PROSITE" id="PS50261"/>
    </source>
</evidence>
<feature type="domain" description="G-protein coupled receptors family 2 profile 2" evidence="21">
    <location>
        <begin position="926"/>
        <end position="1200"/>
    </location>
</feature>
<dbReference type="InterPro" id="IPR043838">
    <property type="entry name" value="AGRB_N"/>
</dbReference>
<dbReference type="FunFam" id="2.20.100.10:FF:000004">
    <property type="entry name" value="Adhesion G protein-coupled receptor B2"/>
    <property type="match status" value="1"/>
</dbReference>
<evidence type="ECO:0000256" key="9">
    <source>
        <dbReference type="ARBA" id="ARBA00022737"/>
    </source>
</evidence>
<evidence type="ECO:0000313" key="23">
    <source>
        <dbReference type="RefSeq" id="XP_032351673.1"/>
    </source>
</evidence>
<dbReference type="Pfam" id="PF19188">
    <property type="entry name" value="AGRB_N"/>
    <property type="match status" value="1"/>
</dbReference>
<dbReference type="InterPro" id="IPR017981">
    <property type="entry name" value="GPCR_2-like_7TM"/>
</dbReference>
<dbReference type="PANTHER" id="PTHR10239">
    <property type="entry name" value="ISTHMIN-2"/>
    <property type="match status" value="1"/>
</dbReference>
<dbReference type="InterPro" id="IPR000884">
    <property type="entry name" value="TSP1_rpt"/>
</dbReference>
<dbReference type="InterPro" id="IPR057244">
    <property type="entry name" value="GAIN_B"/>
</dbReference>
<dbReference type="Pfam" id="PF01825">
    <property type="entry name" value="GPS"/>
    <property type="match status" value="1"/>
</dbReference>
<evidence type="ECO:0000256" key="13">
    <source>
        <dbReference type="ARBA" id="ARBA00023157"/>
    </source>
</evidence>
<dbReference type="PROSITE" id="PS50261">
    <property type="entry name" value="G_PROTEIN_RECEP_F2_4"/>
    <property type="match status" value="1"/>
</dbReference>
<organism evidence="22 23">
    <name type="scientific">Camelus ferus</name>
    <name type="common">Wild bactrian camel</name>
    <name type="synonym">Camelus bactrianus ferus</name>
    <dbReference type="NCBI Taxonomy" id="419612"/>
    <lineage>
        <taxon>Eukaryota</taxon>
        <taxon>Metazoa</taxon>
        <taxon>Chordata</taxon>
        <taxon>Craniata</taxon>
        <taxon>Vertebrata</taxon>
        <taxon>Euteleostomi</taxon>
        <taxon>Mammalia</taxon>
        <taxon>Eutheria</taxon>
        <taxon>Laurasiatheria</taxon>
        <taxon>Artiodactyla</taxon>
        <taxon>Tylopoda</taxon>
        <taxon>Camelidae</taxon>
        <taxon>Camelus</taxon>
    </lineage>
</organism>
<feature type="compositionally biased region" description="Basic and acidic residues" evidence="17">
    <location>
        <begin position="1492"/>
        <end position="1504"/>
    </location>
</feature>
<keyword evidence="13" id="KW-1015">Disulfide bond</keyword>
<keyword evidence="14 23" id="KW-0675">Receptor</keyword>
<reference evidence="23" key="1">
    <citation type="submission" date="2025-08" db="UniProtKB">
        <authorList>
            <consortium name="RefSeq"/>
        </authorList>
    </citation>
    <scope>IDENTIFICATION</scope>
    <source>
        <tissue evidence="23">Ear skin</tissue>
    </source>
</reference>
<feature type="transmembrane region" description="Helical" evidence="18">
    <location>
        <begin position="1118"/>
        <end position="1136"/>
    </location>
</feature>